<dbReference type="Proteomes" id="UP000199312">
    <property type="component" value="Unassembled WGS sequence"/>
</dbReference>
<evidence type="ECO:0000313" key="2">
    <source>
        <dbReference type="EMBL" id="SFS75439.1"/>
    </source>
</evidence>
<dbReference type="GO" id="GO:0016491">
    <property type="term" value="F:oxidoreductase activity"/>
    <property type="evidence" value="ECO:0007669"/>
    <property type="project" value="InterPro"/>
</dbReference>
<dbReference type="STRING" id="593133.SAMN04488006_2996"/>
<dbReference type="SUPFAM" id="SSF51905">
    <property type="entry name" value="FAD/NAD(P)-binding domain"/>
    <property type="match status" value="1"/>
</dbReference>
<protein>
    <submittedName>
        <fullName evidence="2">NADPH-dependent glutamate synthase beta chain</fullName>
    </submittedName>
</protein>
<evidence type="ECO:0000313" key="3">
    <source>
        <dbReference type="Proteomes" id="UP000199312"/>
    </source>
</evidence>
<organism evidence="2 3">
    <name type="scientific">Lutibacter maritimus</name>
    <dbReference type="NCBI Taxonomy" id="593133"/>
    <lineage>
        <taxon>Bacteria</taxon>
        <taxon>Pseudomonadati</taxon>
        <taxon>Bacteroidota</taxon>
        <taxon>Flavobacteriia</taxon>
        <taxon>Flavobacteriales</taxon>
        <taxon>Flavobacteriaceae</taxon>
        <taxon>Lutibacter</taxon>
    </lineage>
</organism>
<gene>
    <name evidence="2" type="ORF">SAMN04488006_2996</name>
</gene>
<dbReference type="EMBL" id="FOZP01000008">
    <property type="protein sequence ID" value="SFS75439.1"/>
    <property type="molecule type" value="Genomic_DNA"/>
</dbReference>
<dbReference type="AlphaFoldDB" id="A0A1I6SER0"/>
<sequence length="465" mass="53350">MKKTTQFKNHYIAIIGGSISGSEAANVLAQNGFRVVVFDMNKLPYGKIEDGLPNWHVNLRDRQIAEIDSKLDQENIRFVPCVKIGNDIDFIDLVNNWGFSAIILANGAWQDRTLQIPSTEKFIDRDIIYQNSFINWFNHKHEHDYFGKNYFIKNNTVVIGGGLASLDVIKVVMIELVKKQLYLKKGIDIDLFTLEKEGILDILQKNNTTLNELGIKKATLVYRRTANDMPLKSPKDERIESVEKAKLVSEKLLNKYVEKYQFNFIPLSIPVKLSEKNGKLSGLILQNVEIINGNVVPIENSFNKVICEMLISSIGSIPEKIEGLNYTNSSLKMRDERDYHVYGFENVFAIGNAVTGRGNIQESKQHGKQMTEIIIDKHLTEDAFEKWLTNHNNQIKSKVKKQLNSIIEQIKIQEIKSEEITQEILNKTAAIHKKLNYTTYKNWIFKNTPIRLEDILKNKDDCKCS</sequence>
<evidence type="ECO:0000259" key="1">
    <source>
        <dbReference type="Pfam" id="PF07992"/>
    </source>
</evidence>
<name>A0A1I6SER0_9FLAO</name>
<reference evidence="3" key="1">
    <citation type="submission" date="2016-10" db="EMBL/GenBank/DDBJ databases">
        <authorList>
            <person name="Varghese N."/>
            <person name="Submissions S."/>
        </authorList>
    </citation>
    <scope>NUCLEOTIDE SEQUENCE [LARGE SCALE GENOMIC DNA]</scope>
    <source>
        <strain evidence="3">DSM 24450</strain>
    </source>
</reference>
<dbReference type="Pfam" id="PF07992">
    <property type="entry name" value="Pyr_redox_2"/>
    <property type="match status" value="1"/>
</dbReference>
<dbReference type="RefSeq" id="WP_090229209.1">
    <property type="nucleotide sequence ID" value="NZ_FOZP01000008.1"/>
</dbReference>
<feature type="domain" description="FAD/NAD(P)-binding" evidence="1">
    <location>
        <begin position="12"/>
        <end position="168"/>
    </location>
</feature>
<dbReference type="InterPro" id="IPR023753">
    <property type="entry name" value="FAD/NAD-binding_dom"/>
</dbReference>
<accession>A0A1I6SER0</accession>
<dbReference type="InterPro" id="IPR036188">
    <property type="entry name" value="FAD/NAD-bd_sf"/>
</dbReference>
<proteinExistence type="predicted"/>
<dbReference type="OrthoDB" id="1404021at2"/>
<keyword evidence="3" id="KW-1185">Reference proteome</keyword>
<dbReference type="Gene3D" id="3.50.50.60">
    <property type="entry name" value="FAD/NAD(P)-binding domain"/>
    <property type="match status" value="3"/>
</dbReference>
<dbReference type="SUPFAM" id="SSF51971">
    <property type="entry name" value="Nucleotide-binding domain"/>
    <property type="match status" value="1"/>
</dbReference>
<dbReference type="PRINTS" id="PR00419">
    <property type="entry name" value="ADXRDTASE"/>
</dbReference>